<dbReference type="AlphaFoldDB" id="A0A6G0YFE6"/>
<sequence length="65" mass="7136">MFCSFINKSKGQTMSFCGLDLGTTCFHTNNITILHVAYSRVGKQSSLLVLAKDGLTPKISYTPLH</sequence>
<keyword evidence="2" id="KW-1185">Reference proteome</keyword>
<accession>A0A6G0YFE6</accession>
<protein>
    <submittedName>
        <fullName evidence="1">Uncharacterized protein</fullName>
    </submittedName>
</protein>
<name>A0A6G0YFE6_APHCR</name>
<proteinExistence type="predicted"/>
<comment type="caution">
    <text evidence="1">The sequence shown here is derived from an EMBL/GenBank/DDBJ whole genome shotgun (WGS) entry which is preliminary data.</text>
</comment>
<organism evidence="1 2">
    <name type="scientific">Aphis craccivora</name>
    <name type="common">Cowpea aphid</name>
    <dbReference type="NCBI Taxonomy" id="307492"/>
    <lineage>
        <taxon>Eukaryota</taxon>
        <taxon>Metazoa</taxon>
        <taxon>Ecdysozoa</taxon>
        <taxon>Arthropoda</taxon>
        <taxon>Hexapoda</taxon>
        <taxon>Insecta</taxon>
        <taxon>Pterygota</taxon>
        <taxon>Neoptera</taxon>
        <taxon>Paraneoptera</taxon>
        <taxon>Hemiptera</taxon>
        <taxon>Sternorrhyncha</taxon>
        <taxon>Aphidomorpha</taxon>
        <taxon>Aphidoidea</taxon>
        <taxon>Aphididae</taxon>
        <taxon>Aphidini</taxon>
        <taxon>Aphis</taxon>
        <taxon>Aphis</taxon>
    </lineage>
</organism>
<reference evidence="1 2" key="1">
    <citation type="submission" date="2019-08" db="EMBL/GenBank/DDBJ databases">
        <title>Whole genome of Aphis craccivora.</title>
        <authorList>
            <person name="Voronova N.V."/>
            <person name="Shulinski R.S."/>
            <person name="Bandarenka Y.V."/>
            <person name="Zhorov D.G."/>
            <person name="Warner D."/>
        </authorList>
    </citation>
    <scope>NUCLEOTIDE SEQUENCE [LARGE SCALE GENOMIC DNA]</scope>
    <source>
        <strain evidence="1">180601</strain>
        <tissue evidence="1">Whole Body</tissue>
    </source>
</reference>
<evidence type="ECO:0000313" key="1">
    <source>
        <dbReference type="EMBL" id="KAF0754984.1"/>
    </source>
</evidence>
<gene>
    <name evidence="1" type="ORF">FWK35_00018127</name>
</gene>
<dbReference type="OrthoDB" id="272985at2759"/>
<dbReference type="Proteomes" id="UP000478052">
    <property type="component" value="Unassembled WGS sequence"/>
</dbReference>
<dbReference type="EMBL" id="VUJU01004259">
    <property type="protein sequence ID" value="KAF0754984.1"/>
    <property type="molecule type" value="Genomic_DNA"/>
</dbReference>
<evidence type="ECO:0000313" key="2">
    <source>
        <dbReference type="Proteomes" id="UP000478052"/>
    </source>
</evidence>